<dbReference type="EMBL" id="BSPD01000001">
    <property type="protein sequence ID" value="GLS24326.1"/>
    <property type="molecule type" value="Genomic_DNA"/>
</dbReference>
<keyword evidence="1" id="KW-0732">Signal</keyword>
<dbReference type="CDD" id="cd00371">
    <property type="entry name" value="HMA"/>
    <property type="match status" value="1"/>
</dbReference>
<protein>
    <recommendedName>
        <fullName evidence="2">HMA domain-containing protein</fullName>
    </recommendedName>
</protein>
<organism evidence="3 4">
    <name type="scientific">Marinibactrum halimedae</name>
    <dbReference type="NCBI Taxonomy" id="1444977"/>
    <lineage>
        <taxon>Bacteria</taxon>
        <taxon>Pseudomonadati</taxon>
        <taxon>Pseudomonadota</taxon>
        <taxon>Gammaproteobacteria</taxon>
        <taxon>Cellvibrionales</taxon>
        <taxon>Cellvibrionaceae</taxon>
        <taxon>Marinibactrum</taxon>
    </lineage>
</organism>
<keyword evidence="4" id="KW-1185">Reference proteome</keyword>
<dbReference type="Proteomes" id="UP001156870">
    <property type="component" value="Unassembled WGS sequence"/>
</dbReference>
<dbReference type="InterPro" id="IPR036163">
    <property type="entry name" value="HMA_dom_sf"/>
</dbReference>
<evidence type="ECO:0000313" key="4">
    <source>
        <dbReference type="Proteomes" id="UP001156870"/>
    </source>
</evidence>
<reference evidence="3 4" key="1">
    <citation type="journal article" date="2014" name="Int. J. Syst. Evol. Microbiol.">
        <title>Complete genome sequence of Corynebacterium casei LMG S-19264T (=DSM 44701T), isolated from a smear-ripened cheese.</title>
        <authorList>
            <consortium name="US DOE Joint Genome Institute (JGI-PGF)"/>
            <person name="Walter F."/>
            <person name="Albersmeier A."/>
            <person name="Kalinowski J."/>
            <person name="Ruckert C."/>
        </authorList>
    </citation>
    <scope>NUCLEOTIDE SEQUENCE [LARGE SCALE GENOMIC DNA]</scope>
    <source>
        <strain evidence="3 4">NBRC 110095</strain>
    </source>
</reference>
<dbReference type="SUPFAM" id="SSF55008">
    <property type="entry name" value="HMA, heavy metal-associated domain"/>
    <property type="match status" value="1"/>
</dbReference>
<feature type="signal peptide" evidence="1">
    <location>
        <begin position="1"/>
        <end position="20"/>
    </location>
</feature>
<dbReference type="PROSITE" id="PS50846">
    <property type="entry name" value="HMA_2"/>
    <property type="match status" value="1"/>
</dbReference>
<proteinExistence type="predicted"/>
<dbReference type="RefSeq" id="WP_232595265.1">
    <property type="nucleotide sequence ID" value="NZ_BSPD01000001.1"/>
</dbReference>
<dbReference type="Gene3D" id="3.30.70.100">
    <property type="match status" value="1"/>
</dbReference>
<evidence type="ECO:0000313" key="3">
    <source>
        <dbReference type="EMBL" id="GLS24326.1"/>
    </source>
</evidence>
<feature type="domain" description="HMA" evidence="2">
    <location>
        <begin position="28"/>
        <end position="95"/>
    </location>
</feature>
<evidence type="ECO:0000259" key="2">
    <source>
        <dbReference type="PROSITE" id="PS50846"/>
    </source>
</evidence>
<gene>
    <name evidence="3" type="ORF">GCM10007877_00370</name>
</gene>
<dbReference type="Pfam" id="PF00403">
    <property type="entry name" value="HMA"/>
    <property type="match status" value="1"/>
</dbReference>
<sequence length="103" mass="11313">MKIILFILVFGVYQSNAAFAKDATGCTSIIDIEVNGLVCDFCARALEKVFGRNDSVQDVQVNLDEGKVSVILKPNKIISDDDLRELIQDSGYNVASIDRGICR</sequence>
<name>A0AA37T4X0_9GAMM</name>
<evidence type="ECO:0000256" key="1">
    <source>
        <dbReference type="SAM" id="SignalP"/>
    </source>
</evidence>
<dbReference type="InterPro" id="IPR006121">
    <property type="entry name" value="HMA_dom"/>
</dbReference>
<dbReference type="AlphaFoldDB" id="A0AA37T4X0"/>
<feature type="chain" id="PRO_5041290385" description="HMA domain-containing protein" evidence="1">
    <location>
        <begin position="21"/>
        <end position="103"/>
    </location>
</feature>
<accession>A0AA37T4X0</accession>
<comment type="caution">
    <text evidence="3">The sequence shown here is derived from an EMBL/GenBank/DDBJ whole genome shotgun (WGS) entry which is preliminary data.</text>
</comment>
<dbReference type="GO" id="GO:0046872">
    <property type="term" value="F:metal ion binding"/>
    <property type="evidence" value="ECO:0007669"/>
    <property type="project" value="InterPro"/>
</dbReference>